<protein>
    <recommendedName>
        <fullName evidence="4">YggT family protein</fullName>
    </recommendedName>
</protein>
<evidence type="ECO:0008006" key="4">
    <source>
        <dbReference type="Google" id="ProtNLM"/>
    </source>
</evidence>
<evidence type="ECO:0000256" key="1">
    <source>
        <dbReference type="ARBA" id="ARBA00010894"/>
    </source>
</evidence>
<dbReference type="PANTHER" id="PTHR33219">
    <property type="entry name" value="YLMG HOMOLOG PROTEIN 2, CHLOROPLASTIC"/>
    <property type="match status" value="1"/>
</dbReference>
<dbReference type="HOGENOM" id="CLU_136788_1_2_9"/>
<dbReference type="PATRIC" id="fig|572479.3.peg.733"/>
<dbReference type="KEGG" id="hpk:Hprae_0726"/>
<reference evidence="3" key="1">
    <citation type="submission" date="2010-10" db="EMBL/GenBank/DDBJ databases">
        <title>The complete genome of Halanaerobium praevalens DSM 2228.</title>
        <authorList>
            <consortium name="US DOE Joint Genome Institute (JGI-PGF)"/>
            <person name="Lucas S."/>
            <person name="Copeland A."/>
            <person name="Lapidus A."/>
            <person name="Glavina del Rio T."/>
            <person name="Dalin E."/>
            <person name="Tice H."/>
            <person name="Bruce D."/>
            <person name="Goodwin L."/>
            <person name="Pitluck S."/>
            <person name="Kyrpides N."/>
            <person name="Mavromatis K."/>
            <person name="Ivanova N."/>
            <person name="Ovchinnikova G."/>
            <person name="Chertkov O."/>
            <person name="Detter J.C."/>
            <person name="Han C."/>
            <person name="Larimer F."/>
            <person name="Land M."/>
            <person name="Hauser L."/>
            <person name="Markowitz V."/>
            <person name="Cheng J.-F."/>
            <person name="Hugenholtz P."/>
            <person name="Woyke T."/>
            <person name="Wu D."/>
            <person name="Tindall B."/>
            <person name="Pomrenke H.G."/>
            <person name="Brambilla E."/>
            <person name="Klenk H.-P."/>
            <person name="Eisen J.A."/>
        </authorList>
    </citation>
    <scope>NUCLEOTIDE SEQUENCE [LARGE SCALE GENOMIC DNA]</scope>
    <source>
        <strain evidence="3">ATCC 33744 / DSM 2228 / GSL</strain>
    </source>
</reference>
<organism evidence="2 3">
    <name type="scientific">Halanaerobium praevalens (strain ATCC 33744 / DSM 2228 / GSL)</name>
    <dbReference type="NCBI Taxonomy" id="572479"/>
    <lineage>
        <taxon>Bacteria</taxon>
        <taxon>Bacillati</taxon>
        <taxon>Bacillota</taxon>
        <taxon>Clostridia</taxon>
        <taxon>Halanaerobiales</taxon>
        <taxon>Halanaerobiaceae</taxon>
        <taxon>Halanaerobium</taxon>
    </lineage>
</organism>
<keyword evidence="3" id="KW-1185">Reference proteome</keyword>
<dbReference type="InterPro" id="IPR003425">
    <property type="entry name" value="CCB3/YggT"/>
</dbReference>
<dbReference type="eggNOG" id="COG0762">
    <property type="taxonomic scope" value="Bacteria"/>
</dbReference>
<dbReference type="RefSeq" id="WP_014552913.1">
    <property type="nucleotide sequence ID" value="NC_017455.1"/>
</dbReference>
<dbReference type="OrthoDB" id="283553at2"/>
<evidence type="ECO:0000313" key="3">
    <source>
        <dbReference type="Proteomes" id="UP000006866"/>
    </source>
</evidence>
<sequence>MFILIKLADAIFEIINLLIIARVLLSWFRPNPGDRRITKIIKFIYDVTEPILGPIRDLLPRGGILGIDISPLIAIFALQIIHNFVRGVLISLIF</sequence>
<reference evidence="2 3" key="2">
    <citation type="journal article" date="2011" name="Stand. Genomic Sci.">
        <title>Complete genome sequence of the extremely halophilic Halanaerobium praevalens type strain (GSL).</title>
        <authorList>
            <person name="Ivanova N."/>
            <person name="Sikorski J."/>
            <person name="Chertkov O."/>
            <person name="Nolan M."/>
            <person name="Lucas S."/>
            <person name="Hammon N."/>
            <person name="Deshpande S."/>
            <person name="Cheng J.F."/>
            <person name="Tapia R."/>
            <person name="Han C."/>
            <person name="Goodwin L."/>
            <person name="Pitluck S."/>
            <person name="Huntemann M."/>
            <person name="Liolios K."/>
            <person name="Pagani I."/>
            <person name="Mavromatis K."/>
            <person name="Ovchinikova G."/>
            <person name="Pati A."/>
            <person name="Chen A."/>
            <person name="Palaniappan K."/>
            <person name="Land M."/>
            <person name="Hauser L."/>
            <person name="Brambilla E.M."/>
            <person name="Kannan K.P."/>
            <person name="Rohde M."/>
            <person name="Tindall B.J."/>
            <person name="Goker M."/>
            <person name="Detter J.C."/>
            <person name="Woyke T."/>
            <person name="Bristow J."/>
            <person name="Eisen J.A."/>
            <person name="Markowitz V."/>
            <person name="Hugenholtz P."/>
            <person name="Kyrpides N.C."/>
            <person name="Klenk H.P."/>
            <person name="Lapidus A."/>
        </authorList>
    </citation>
    <scope>NUCLEOTIDE SEQUENCE [LARGE SCALE GENOMIC DNA]</scope>
    <source>
        <strain evidence="3">ATCC 33744 / DSM 2228 / GSL</strain>
    </source>
</reference>
<proteinExistence type="inferred from homology"/>
<gene>
    <name evidence="2" type="ordered locus">Hprae_0726</name>
</gene>
<dbReference type="AlphaFoldDB" id="E3DQI4"/>
<dbReference type="PANTHER" id="PTHR33219:SF14">
    <property type="entry name" value="PROTEIN COFACTOR ASSEMBLY OF COMPLEX C SUBUNIT B CCB3, CHLOROPLASTIC-RELATED"/>
    <property type="match status" value="1"/>
</dbReference>
<comment type="similarity">
    <text evidence="1">Belongs to the YggT family.</text>
</comment>
<accession>E3DQI4</accession>
<dbReference type="EMBL" id="CP002175">
    <property type="protein sequence ID" value="ADO76880.1"/>
    <property type="molecule type" value="Genomic_DNA"/>
</dbReference>
<evidence type="ECO:0000313" key="2">
    <source>
        <dbReference type="EMBL" id="ADO76880.1"/>
    </source>
</evidence>
<dbReference type="Proteomes" id="UP000006866">
    <property type="component" value="Chromosome"/>
</dbReference>
<name>E3DQI4_HALPG</name>
<dbReference type="GO" id="GO:0016020">
    <property type="term" value="C:membrane"/>
    <property type="evidence" value="ECO:0007669"/>
    <property type="project" value="InterPro"/>
</dbReference>
<dbReference type="Pfam" id="PF02325">
    <property type="entry name" value="CCB3_YggT"/>
    <property type="match status" value="1"/>
</dbReference>
<dbReference type="STRING" id="572479.Hprae_0726"/>